<gene>
    <name evidence="1" type="ORF">ILYODFUR_026882</name>
</gene>
<evidence type="ECO:0000313" key="2">
    <source>
        <dbReference type="Proteomes" id="UP001482620"/>
    </source>
</evidence>
<reference evidence="1 2" key="1">
    <citation type="submission" date="2021-06" db="EMBL/GenBank/DDBJ databases">
        <authorList>
            <person name="Palmer J.M."/>
        </authorList>
    </citation>
    <scope>NUCLEOTIDE SEQUENCE [LARGE SCALE GENOMIC DNA]</scope>
    <source>
        <strain evidence="2">if_2019</strain>
        <tissue evidence="1">Muscle</tissue>
    </source>
</reference>
<organism evidence="1 2">
    <name type="scientific">Ilyodon furcidens</name>
    <name type="common">goldbreast splitfin</name>
    <dbReference type="NCBI Taxonomy" id="33524"/>
    <lineage>
        <taxon>Eukaryota</taxon>
        <taxon>Metazoa</taxon>
        <taxon>Chordata</taxon>
        <taxon>Craniata</taxon>
        <taxon>Vertebrata</taxon>
        <taxon>Euteleostomi</taxon>
        <taxon>Actinopterygii</taxon>
        <taxon>Neopterygii</taxon>
        <taxon>Teleostei</taxon>
        <taxon>Neoteleostei</taxon>
        <taxon>Acanthomorphata</taxon>
        <taxon>Ovalentaria</taxon>
        <taxon>Atherinomorphae</taxon>
        <taxon>Cyprinodontiformes</taxon>
        <taxon>Goodeidae</taxon>
        <taxon>Ilyodon</taxon>
    </lineage>
</organism>
<sequence length="148" mass="16268">MSAGSVRQQSSRCAAGPTGGYTPTLIRRVQYERLLVRSEMPSSSSRYPRSPHIWLVLNLYMKSLTLTGTRCVQVALNVTVMSLRQQSSRRNKLTVLVLATPSSLPPLSLSLTLLHPLLPSTSSPMLHSGAVGKISRSNNLYVNIYFPV</sequence>
<proteinExistence type="predicted"/>
<dbReference type="Proteomes" id="UP001482620">
    <property type="component" value="Unassembled WGS sequence"/>
</dbReference>
<dbReference type="EMBL" id="JAHRIQ010038216">
    <property type="protein sequence ID" value="MEQ2233940.1"/>
    <property type="molecule type" value="Genomic_DNA"/>
</dbReference>
<name>A0ABV0TLZ5_9TELE</name>
<protein>
    <submittedName>
        <fullName evidence="1">Uncharacterized protein</fullName>
    </submittedName>
</protein>
<keyword evidence="2" id="KW-1185">Reference proteome</keyword>
<accession>A0ABV0TLZ5</accession>
<comment type="caution">
    <text evidence="1">The sequence shown here is derived from an EMBL/GenBank/DDBJ whole genome shotgun (WGS) entry which is preliminary data.</text>
</comment>
<evidence type="ECO:0000313" key="1">
    <source>
        <dbReference type="EMBL" id="MEQ2233940.1"/>
    </source>
</evidence>